<name>A0AAV4P4H7_CAEEX</name>
<evidence type="ECO:0000313" key="1">
    <source>
        <dbReference type="EMBL" id="GIX91101.1"/>
    </source>
</evidence>
<evidence type="ECO:0000313" key="2">
    <source>
        <dbReference type="Proteomes" id="UP001054945"/>
    </source>
</evidence>
<accession>A0AAV4P4H7</accession>
<proteinExistence type="predicted"/>
<dbReference type="EMBL" id="BPLR01003995">
    <property type="protein sequence ID" value="GIX91101.1"/>
    <property type="molecule type" value="Genomic_DNA"/>
</dbReference>
<reference evidence="1 2" key="1">
    <citation type="submission" date="2021-06" db="EMBL/GenBank/DDBJ databases">
        <title>Caerostris extrusa draft genome.</title>
        <authorList>
            <person name="Kono N."/>
            <person name="Arakawa K."/>
        </authorList>
    </citation>
    <scope>NUCLEOTIDE SEQUENCE [LARGE SCALE GENOMIC DNA]</scope>
</reference>
<dbReference type="Proteomes" id="UP001054945">
    <property type="component" value="Unassembled WGS sequence"/>
</dbReference>
<protein>
    <submittedName>
        <fullName evidence="1">Uncharacterized protein</fullName>
    </submittedName>
</protein>
<sequence length="130" mass="14991">MLSFSSFYFIERQLRRTLDRVQPTLPLKLELVSSVREIYLSYLQRKIENLNGLELGGKTSTLMLKEKPCLRLYQKPHFCLLLVLLAALLRFLDSVEGDFAGGRSTTGSTAYIFLFPDYTTFTLKRNIRSS</sequence>
<keyword evidence="2" id="KW-1185">Reference proteome</keyword>
<gene>
    <name evidence="1" type="ORF">CEXT_273031</name>
</gene>
<dbReference type="AlphaFoldDB" id="A0AAV4P4H7"/>
<comment type="caution">
    <text evidence="1">The sequence shown here is derived from an EMBL/GenBank/DDBJ whole genome shotgun (WGS) entry which is preliminary data.</text>
</comment>
<organism evidence="1 2">
    <name type="scientific">Caerostris extrusa</name>
    <name type="common">Bark spider</name>
    <name type="synonym">Caerostris bankana</name>
    <dbReference type="NCBI Taxonomy" id="172846"/>
    <lineage>
        <taxon>Eukaryota</taxon>
        <taxon>Metazoa</taxon>
        <taxon>Ecdysozoa</taxon>
        <taxon>Arthropoda</taxon>
        <taxon>Chelicerata</taxon>
        <taxon>Arachnida</taxon>
        <taxon>Araneae</taxon>
        <taxon>Araneomorphae</taxon>
        <taxon>Entelegynae</taxon>
        <taxon>Araneoidea</taxon>
        <taxon>Araneidae</taxon>
        <taxon>Caerostris</taxon>
    </lineage>
</organism>